<keyword evidence="2" id="KW-1185">Reference proteome</keyword>
<sequence length="91" mass="10019">MLYIGILTTIAALKNQGKTPTMQSVAELSGLGYPNVTRYCKTLFDVGILEKTPINTPSGKGYAYELSFAKTPELYDIVLNHILDTPPGKRR</sequence>
<dbReference type="Proteomes" id="UP000704176">
    <property type="component" value="Unassembled WGS sequence"/>
</dbReference>
<accession>A0ABS7VUI3</accession>
<proteinExistence type="predicted"/>
<protein>
    <submittedName>
        <fullName evidence="1">Uncharacterized protein</fullName>
    </submittedName>
</protein>
<dbReference type="InterPro" id="IPR036390">
    <property type="entry name" value="WH_DNA-bd_sf"/>
</dbReference>
<organism evidence="1 2">
    <name type="scientific">Microvirga puerhi</name>
    <dbReference type="NCBI Taxonomy" id="2876078"/>
    <lineage>
        <taxon>Bacteria</taxon>
        <taxon>Pseudomonadati</taxon>
        <taxon>Pseudomonadota</taxon>
        <taxon>Alphaproteobacteria</taxon>
        <taxon>Hyphomicrobiales</taxon>
        <taxon>Methylobacteriaceae</taxon>
        <taxon>Microvirga</taxon>
    </lineage>
</organism>
<dbReference type="RefSeq" id="WP_224315586.1">
    <property type="nucleotide sequence ID" value="NZ_JAIRBM010000023.1"/>
</dbReference>
<dbReference type="EMBL" id="JAIRBM010000023">
    <property type="protein sequence ID" value="MBZ6078834.1"/>
    <property type="molecule type" value="Genomic_DNA"/>
</dbReference>
<comment type="caution">
    <text evidence="1">The sequence shown here is derived from an EMBL/GenBank/DDBJ whole genome shotgun (WGS) entry which is preliminary data.</text>
</comment>
<name>A0ABS7VUI3_9HYPH</name>
<evidence type="ECO:0000313" key="1">
    <source>
        <dbReference type="EMBL" id="MBZ6078834.1"/>
    </source>
</evidence>
<reference evidence="1 2" key="1">
    <citation type="submission" date="2021-09" db="EMBL/GenBank/DDBJ databases">
        <title>The complete genome sequence of a new microorganism.</title>
        <authorList>
            <person name="Zi Z."/>
        </authorList>
    </citation>
    <scope>NUCLEOTIDE SEQUENCE [LARGE SCALE GENOMIC DNA]</scope>
    <source>
        <strain evidence="1 2">WGZ8</strain>
    </source>
</reference>
<evidence type="ECO:0000313" key="2">
    <source>
        <dbReference type="Proteomes" id="UP000704176"/>
    </source>
</evidence>
<dbReference type="SUPFAM" id="SSF46785">
    <property type="entry name" value="Winged helix' DNA-binding domain"/>
    <property type="match status" value="1"/>
</dbReference>
<gene>
    <name evidence="1" type="ORF">K9B37_21475</name>
</gene>